<gene>
    <name evidence="2" type="ORF">O181_081668</name>
</gene>
<name>A0A9Q3FL15_9BASI</name>
<dbReference type="EMBL" id="AVOT02046631">
    <property type="protein sequence ID" value="MBW0541953.1"/>
    <property type="molecule type" value="Genomic_DNA"/>
</dbReference>
<comment type="caution">
    <text evidence="2">The sequence shown here is derived from an EMBL/GenBank/DDBJ whole genome shotgun (WGS) entry which is preliminary data.</text>
</comment>
<keyword evidence="3" id="KW-1185">Reference proteome</keyword>
<dbReference type="Proteomes" id="UP000765509">
    <property type="component" value="Unassembled WGS sequence"/>
</dbReference>
<sequence length="125" mass="13923">MQDSLLIQSKKKWKRRGKKSYTPGASPSKLKLPMHARPEDSQISPRPGPTTTSTPKIEQRLQSISNKLFFSAPNHPSPLQKEIPKVTSPVVKIRAKDYNLALDHNELETIIKRVEAATEIKGASG</sequence>
<evidence type="ECO:0000256" key="1">
    <source>
        <dbReference type="SAM" id="MobiDB-lite"/>
    </source>
</evidence>
<dbReference type="AlphaFoldDB" id="A0A9Q3FL15"/>
<evidence type="ECO:0000313" key="3">
    <source>
        <dbReference type="Proteomes" id="UP000765509"/>
    </source>
</evidence>
<organism evidence="2 3">
    <name type="scientific">Austropuccinia psidii MF-1</name>
    <dbReference type="NCBI Taxonomy" id="1389203"/>
    <lineage>
        <taxon>Eukaryota</taxon>
        <taxon>Fungi</taxon>
        <taxon>Dikarya</taxon>
        <taxon>Basidiomycota</taxon>
        <taxon>Pucciniomycotina</taxon>
        <taxon>Pucciniomycetes</taxon>
        <taxon>Pucciniales</taxon>
        <taxon>Sphaerophragmiaceae</taxon>
        <taxon>Austropuccinia</taxon>
    </lineage>
</organism>
<accession>A0A9Q3FL15</accession>
<reference evidence="2" key="1">
    <citation type="submission" date="2021-03" db="EMBL/GenBank/DDBJ databases">
        <title>Draft genome sequence of rust myrtle Austropuccinia psidii MF-1, a brazilian biotype.</title>
        <authorList>
            <person name="Quecine M.C."/>
            <person name="Pachon D.M.R."/>
            <person name="Bonatelli M.L."/>
            <person name="Correr F.H."/>
            <person name="Franceschini L.M."/>
            <person name="Leite T.F."/>
            <person name="Margarido G.R.A."/>
            <person name="Almeida C.A."/>
            <person name="Ferrarezi J.A."/>
            <person name="Labate C.A."/>
        </authorList>
    </citation>
    <scope>NUCLEOTIDE SEQUENCE</scope>
    <source>
        <strain evidence="2">MF-1</strain>
    </source>
</reference>
<protein>
    <submittedName>
        <fullName evidence="2">Uncharacterized protein</fullName>
    </submittedName>
</protein>
<evidence type="ECO:0000313" key="2">
    <source>
        <dbReference type="EMBL" id="MBW0541953.1"/>
    </source>
</evidence>
<proteinExistence type="predicted"/>
<feature type="region of interest" description="Disordered" evidence="1">
    <location>
        <begin position="1"/>
        <end position="55"/>
    </location>
</feature>
<feature type="compositionally biased region" description="Basic residues" evidence="1">
    <location>
        <begin position="9"/>
        <end position="19"/>
    </location>
</feature>